<organism evidence="2 3">
    <name type="scientific">Rhizodiscina lignyota</name>
    <dbReference type="NCBI Taxonomy" id="1504668"/>
    <lineage>
        <taxon>Eukaryota</taxon>
        <taxon>Fungi</taxon>
        <taxon>Dikarya</taxon>
        <taxon>Ascomycota</taxon>
        <taxon>Pezizomycotina</taxon>
        <taxon>Dothideomycetes</taxon>
        <taxon>Pleosporomycetidae</taxon>
        <taxon>Aulographales</taxon>
        <taxon>Rhizodiscinaceae</taxon>
        <taxon>Rhizodiscina</taxon>
    </lineage>
</organism>
<dbReference type="InterPro" id="IPR001849">
    <property type="entry name" value="PH_domain"/>
</dbReference>
<reference evidence="2" key="1">
    <citation type="journal article" date="2020" name="Stud. Mycol.">
        <title>101 Dothideomycetes genomes: a test case for predicting lifestyles and emergence of pathogens.</title>
        <authorList>
            <person name="Haridas S."/>
            <person name="Albert R."/>
            <person name="Binder M."/>
            <person name="Bloem J."/>
            <person name="Labutti K."/>
            <person name="Salamov A."/>
            <person name="Andreopoulos B."/>
            <person name="Baker S."/>
            <person name="Barry K."/>
            <person name="Bills G."/>
            <person name="Bluhm B."/>
            <person name="Cannon C."/>
            <person name="Castanera R."/>
            <person name="Culley D."/>
            <person name="Daum C."/>
            <person name="Ezra D."/>
            <person name="Gonzalez J."/>
            <person name="Henrissat B."/>
            <person name="Kuo A."/>
            <person name="Liang C."/>
            <person name="Lipzen A."/>
            <person name="Lutzoni F."/>
            <person name="Magnuson J."/>
            <person name="Mondo S."/>
            <person name="Nolan M."/>
            <person name="Ohm R."/>
            <person name="Pangilinan J."/>
            <person name="Park H.-J."/>
            <person name="Ramirez L."/>
            <person name="Alfaro M."/>
            <person name="Sun H."/>
            <person name="Tritt A."/>
            <person name="Yoshinaga Y."/>
            <person name="Zwiers L.-H."/>
            <person name="Turgeon B."/>
            <person name="Goodwin S."/>
            <person name="Spatafora J."/>
            <person name="Crous P."/>
            <person name="Grigoriev I."/>
        </authorList>
    </citation>
    <scope>NUCLEOTIDE SEQUENCE</scope>
    <source>
        <strain evidence="2">CBS 133067</strain>
    </source>
</reference>
<evidence type="ECO:0000313" key="3">
    <source>
        <dbReference type="Proteomes" id="UP000799772"/>
    </source>
</evidence>
<protein>
    <recommendedName>
        <fullName evidence="1">PH domain-containing protein</fullName>
    </recommendedName>
</protein>
<sequence>MEVAQDTLPELQRIFTFLNSHSNKLYQEGYFLKLHDLDTRGRPSTDRTWTESFAQLVGTILSLWDAAQLDTAGEDGEVVPTFINLADASIKMIESLPMNGQGGQTLQNVLSISTAANNRYLLHFNSLNSLTQWTAGIRLSMFEHSSLQEAYTGSLIAGKGKNLNNIRTIMDRTKFIQEDWARVRFGAGTPWRRCWYVITPPDEKEYQKLQKAQKKRNPYEKPPVLKGTIKFYDSNKVKKKTRPIATVTDAYSAYAIYPQSKPLIDQSTLVKVEGQITIHTSPETRTEGFVFVMAETHAAVSGFEMMLRFLFPIWDVYNLYGRPNKLIADPIDTKGLMFALPTDRRYGYLEILDVAGLIHTKGSQNWSERQWRNEMKNLTSTRMATAGDDIR</sequence>
<accession>A0A9P4M4A3</accession>
<dbReference type="PROSITE" id="PS50003">
    <property type="entry name" value="PH_DOMAIN"/>
    <property type="match status" value="1"/>
</dbReference>
<dbReference type="EMBL" id="ML978129">
    <property type="protein sequence ID" value="KAF2096658.1"/>
    <property type="molecule type" value="Genomic_DNA"/>
</dbReference>
<dbReference type="OrthoDB" id="5563754at2759"/>
<dbReference type="Gene3D" id="2.30.29.30">
    <property type="entry name" value="Pleckstrin-homology domain (PH domain)/Phosphotyrosine-binding domain (PTB)"/>
    <property type="match status" value="1"/>
</dbReference>
<comment type="caution">
    <text evidence="2">The sequence shown here is derived from an EMBL/GenBank/DDBJ whole genome shotgun (WGS) entry which is preliminary data.</text>
</comment>
<gene>
    <name evidence="2" type="ORF">NA57DRAFT_14460</name>
</gene>
<feature type="domain" description="PH" evidence="1">
    <location>
        <begin position="24"/>
        <end position="142"/>
    </location>
</feature>
<evidence type="ECO:0000259" key="1">
    <source>
        <dbReference type="PROSITE" id="PS50003"/>
    </source>
</evidence>
<dbReference type="AlphaFoldDB" id="A0A9P4M4A3"/>
<evidence type="ECO:0000313" key="2">
    <source>
        <dbReference type="EMBL" id="KAF2096658.1"/>
    </source>
</evidence>
<keyword evidence="3" id="KW-1185">Reference proteome</keyword>
<dbReference type="Pfam" id="PF25381">
    <property type="entry name" value="PH_26"/>
    <property type="match status" value="1"/>
</dbReference>
<dbReference type="InterPro" id="IPR058155">
    <property type="entry name" value="Skg3/CAF120-like_PH"/>
</dbReference>
<feature type="non-terminal residue" evidence="2">
    <location>
        <position position="391"/>
    </location>
</feature>
<dbReference type="SUPFAM" id="SSF50729">
    <property type="entry name" value="PH domain-like"/>
    <property type="match status" value="1"/>
</dbReference>
<dbReference type="Proteomes" id="UP000799772">
    <property type="component" value="Unassembled WGS sequence"/>
</dbReference>
<dbReference type="SMART" id="SM00233">
    <property type="entry name" value="PH"/>
    <property type="match status" value="1"/>
</dbReference>
<dbReference type="InterPro" id="IPR011993">
    <property type="entry name" value="PH-like_dom_sf"/>
</dbReference>
<proteinExistence type="predicted"/>
<dbReference type="FunFam" id="2.30.29.30:FF:000203">
    <property type="entry name" value="PH domain-containing protein"/>
    <property type="match status" value="1"/>
</dbReference>
<name>A0A9P4M4A3_9PEZI</name>